<evidence type="ECO:0000256" key="5">
    <source>
        <dbReference type="ARBA" id="ARBA00022801"/>
    </source>
</evidence>
<name>A0ABS3HV45_9ENTE</name>
<dbReference type="InterPro" id="IPR023367">
    <property type="entry name" value="Peptidase_M42_dom2"/>
</dbReference>
<keyword evidence="4" id="KW-0479">Metal-binding</keyword>
<dbReference type="Proteomes" id="UP000664857">
    <property type="component" value="Unassembled WGS sequence"/>
</dbReference>
<evidence type="ECO:0000313" key="7">
    <source>
        <dbReference type="EMBL" id="MBO0477048.1"/>
    </source>
</evidence>
<dbReference type="PIRSF" id="PIRSF001123">
    <property type="entry name" value="PepA_GA"/>
    <property type="match status" value="1"/>
</dbReference>
<dbReference type="EMBL" id="JAFLVX010000020">
    <property type="protein sequence ID" value="MBO0477048.1"/>
    <property type="molecule type" value="Genomic_DNA"/>
</dbReference>
<dbReference type="Gene3D" id="2.40.30.40">
    <property type="entry name" value="Peptidase M42, domain 2"/>
    <property type="match status" value="1"/>
</dbReference>
<dbReference type="Gene3D" id="3.40.630.10">
    <property type="entry name" value="Zn peptidases"/>
    <property type="match status" value="1"/>
</dbReference>
<keyword evidence="8" id="KW-1185">Reference proteome</keyword>
<reference evidence="7 8" key="1">
    <citation type="submission" date="2021-03" db="EMBL/GenBank/DDBJ databases">
        <title>Enterococcal diversity collection.</title>
        <authorList>
            <person name="Gilmore M.S."/>
            <person name="Schwartzman J."/>
            <person name="Van Tyne D."/>
            <person name="Martin M."/>
            <person name="Earl A.M."/>
            <person name="Manson A.L."/>
            <person name="Straub T."/>
            <person name="Salamzade R."/>
            <person name="Saavedra J."/>
            <person name="Lebreton F."/>
            <person name="Prichula J."/>
            <person name="Schaufler K."/>
            <person name="Gaca A."/>
            <person name="Sgardioli B."/>
            <person name="Wagenaar J."/>
            <person name="Strong T."/>
        </authorList>
    </citation>
    <scope>NUCLEOTIDE SEQUENCE [LARGE SCALE GENOMIC DNA]</scope>
    <source>
        <strain evidence="7 8">DIV0080</strain>
    </source>
</reference>
<evidence type="ECO:0000256" key="3">
    <source>
        <dbReference type="ARBA" id="ARBA00022670"/>
    </source>
</evidence>
<proteinExistence type="inferred from homology"/>
<dbReference type="SUPFAM" id="SSF101821">
    <property type="entry name" value="Aminopeptidase/glucanase lid domain"/>
    <property type="match status" value="1"/>
</dbReference>
<evidence type="ECO:0000256" key="6">
    <source>
        <dbReference type="PIRNR" id="PIRNR001123"/>
    </source>
</evidence>
<keyword evidence="5" id="KW-0378">Hydrolase</keyword>
<organism evidence="7 8">
    <name type="scientific">Candidatus Vagococcus giribetii</name>
    <dbReference type="NCBI Taxonomy" id="2230876"/>
    <lineage>
        <taxon>Bacteria</taxon>
        <taxon>Bacillati</taxon>
        <taxon>Bacillota</taxon>
        <taxon>Bacilli</taxon>
        <taxon>Lactobacillales</taxon>
        <taxon>Enterococcaceae</taxon>
        <taxon>Vagococcus</taxon>
    </lineage>
</organism>
<keyword evidence="3" id="KW-0645">Protease</keyword>
<dbReference type="SUPFAM" id="SSF53187">
    <property type="entry name" value="Zn-dependent exopeptidases"/>
    <property type="match status" value="1"/>
</dbReference>
<dbReference type="RefSeq" id="WP_206966665.1">
    <property type="nucleotide sequence ID" value="NZ_JAFLVX010000020.1"/>
</dbReference>
<evidence type="ECO:0000256" key="2">
    <source>
        <dbReference type="ARBA" id="ARBA00022438"/>
    </source>
</evidence>
<evidence type="ECO:0000256" key="4">
    <source>
        <dbReference type="ARBA" id="ARBA00022723"/>
    </source>
</evidence>
<protein>
    <submittedName>
        <fullName evidence="7">M20/M25/M40 family metallo-hydrolase</fullName>
    </submittedName>
</protein>
<dbReference type="PANTHER" id="PTHR32481:SF0">
    <property type="entry name" value="AMINOPEPTIDASE YPDE-RELATED"/>
    <property type="match status" value="1"/>
</dbReference>
<sequence length="362" mass="39170">MKKQEAIKNIVHLSNLPGVSGFEDEVVTYVRESWDKLGQTDTDGIKNLYLDGVGNQESSLTVQLDAHSDEVGFIVQAIKPNGLLQFLTVGGWIPSNIAAQKVKVKNKKGEYIQGIVTSKPPHFMSEEERAKGLSISSLSIDIGATSIEDVEERFSIRIGAPVIPDVACSFDGSTGLFLGKAFDCRIGVACMMDVFDELKEKSLPFKLAGTLSSQEEVGLRGAQVGAKRVQADLAIVFEGCPADDTSSEEYMIQSALGKGPMLRYFDVSMITNPEFQDQVIDLAKKQNIPVQVSVRSGGGTNGAPINLYNGAPAIVVGIPVRYAHTHHCYVDFRDYQAAKELVVIFLESLSEADVALLAKPLG</sequence>
<accession>A0ABS3HV45</accession>
<keyword evidence="2" id="KW-0031">Aminopeptidase</keyword>
<evidence type="ECO:0000256" key="1">
    <source>
        <dbReference type="ARBA" id="ARBA00006272"/>
    </source>
</evidence>
<comment type="caution">
    <text evidence="7">The sequence shown here is derived from an EMBL/GenBank/DDBJ whole genome shotgun (WGS) entry which is preliminary data.</text>
</comment>
<dbReference type="PANTHER" id="PTHR32481">
    <property type="entry name" value="AMINOPEPTIDASE"/>
    <property type="match status" value="1"/>
</dbReference>
<dbReference type="InterPro" id="IPR008007">
    <property type="entry name" value="Peptidase_M42"/>
</dbReference>
<gene>
    <name evidence="7" type="ORF">DOK76_08195</name>
</gene>
<dbReference type="Pfam" id="PF05343">
    <property type="entry name" value="Peptidase_M42"/>
    <property type="match status" value="1"/>
</dbReference>
<dbReference type="InterPro" id="IPR051464">
    <property type="entry name" value="Peptidase_M42_aminopept"/>
</dbReference>
<evidence type="ECO:0000313" key="8">
    <source>
        <dbReference type="Proteomes" id="UP000664857"/>
    </source>
</evidence>
<comment type="similarity">
    <text evidence="1 6">Belongs to the peptidase M42 family.</text>
</comment>